<evidence type="ECO:0000313" key="18">
    <source>
        <dbReference type="Proteomes" id="UP000541558"/>
    </source>
</evidence>
<dbReference type="Pfam" id="PF01238">
    <property type="entry name" value="PMI_typeI_C"/>
    <property type="match status" value="1"/>
</dbReference>
<dbReference type="OrthoDB" id="6605218at2759"/>
<dbReference type="GO" id="GO:0008270">
    <property type="term" value="F:zinc ion binding"/>
    <property type="evidence" value="ECO:0007669"/>
    <property type="project" value="InterPro"/>
</dbReference>
<dbReference type="Gene3D" id="2.60.120.10">
    <property type="entry name" value="Jelly Rolls"/>
    <property type="match status" value="3"/>
</dbReference>
<dbReference type="SUPFAM" id="SSF51182">
    <property type="entry name" value="RmlC-like cupins"/>
    <property type="match status" value="1"/>
</dbReference>
<evidence type="ECO:0000256" key="5">
    <source>
        <dbReference type="ARBA" id="ARBA00011956"/>
    </source>
</evidence>
<dbReference type="NCBIfam" id="TIGR00218">
    <property type="entry name" value="manA"/>
    <property type="match status" value="1"/>
</dbReference>
<dbReference type="InterPro" id="IPR014710">
    <property type="entry name" value="RmlC-like_jellyroll"/>
</dbReference>
<evidence type="ECO:0000256" key="14">
    <source>
        <dbReference type="RuleBase" id="RU004248"/>
    </source>
</evidence>
<feature type="active site" evidence="10">
    <location>
        <position position="282"/>
    </location>
</feature>
<evidence type="ECO:0000256" key="10">
    <source>
        <dbReference type="PIRSR" id="PIRSR001480-1"/>
    </source>
</evidence>
<feature type="binding site" evidence="11">
    <location>
        <position position="143"/>
    </location>
    <ligand>
        <name>Zn(2+)</name>
        <dbReference type="ChEBI" id="CHEBI:29105"/>
    </ligand>
</feature>
<evidence type="ECO:0000256" key="9">
    <source>
        <dbReference type="ARBA" id="ARBA00023235"/>
    </source>
</evidence>
<feature type="domain" description="Phosphomannose isomerase type I catalytic" evidence="16">
    <location>
        <begin position="10"/>
        <end position="160"/>
    </location>
</feature>
<dbReference type="GO" id="GO:0009298">
    <property type="term" value="P:GDP-mannose biosynthetic process"/>
    <property type="evidence" value="ECO:0007669"/>
    <property type="project" value="UniProtKB-UniPathway"/>
</dbReference>
<keyword evidence="7 11" id="KW-0479">Metal-binding</keyword>
<protein>
    <recommendedName>
        <fullName evidence="6 12">Mannose-6-phosphate isomerase</fullName>
        <ecNumber evidence="5 12">5.3.1.8</ecNumber>
    </recommendedName>
</protein>
<evidence type="ECO:0000256" key="12">
    <source>
        <dbReference type="RuleBase" id="RU000611"/>
    </source>
</evidence>
<dbReference type="EC" id="5.3.1.8" evidence="5 12"/>
<comment type="similarity">
    <text evidence="4 13">Belongs to the mannose-6-phosphate isomerase type 1 family.</text>
</comment>
<reference evidence="17 18" key="1">
    <citation type="journal article" date="2020" name="ISME J.">
        <title>Uncovering the hidden diversity of litter-decomposition mechanisms in mushroom-forming fungi.</title>
        <authorList>
            <person name="Floudas D."/>
            <person name="Bentzer J."/>
            <person name="Ahren D."/>
            <person name="Johansson T."/>
            <person name="Persson P."/>
            <person name="Tunlid A."/>
        </authorList>
    </citation>
    <scope>NUCLEOTIDE SEQUENCE [LARGE SCALE GENOMIC DNA]</scope>
    <source>
        <strain evidence="17 18">CBS 175.51</strain>
    </source>
</reference>
<evidence type="ECO:0000256" key="6">
    <source>
        <dbReference type="ARBA" id="ARBA00018236"/>
    </source>
</evidence>
<evidence type="ECO:0000256" key="3">
    <source>
        <dbReference type="ARBA" id="ARBA00004666"/>
    </source>
</evidence>
<comment type="cofactor">
    <cofactor evidence="11 12">
        <name>Zn(2+)</name>
        <dbReference type="ChEBI" id="CHEBI:29105"/>
    </cofactor>
    <text evidence="11 12">Binds 1 zinc ion per subunit.</text>
</comment>
<dbReference type="PANTHER" id="PTHR10309:SF0">
    <property type="entry name" value="MANNOSE-6-PHOSPHATE ISOMERASE"/>
    <property type="match status" value="1"/>
</dbReference>
<feature type="binding site" evidence="11">
    <location>
        <position position="263"/>
    </location>
    <ligand>
        <name>Zn(2+)</name>
        <dbReference type="ChEBI" id="CHEBI:29105"/>
    </ligand>
</feature>
<gene>
    <name evidence="17" type="ORF">D9611_006090</name>
</gene>
<keyword evidence="9 12" id="KW-0413">Isomerase</keyword>
<dbReference type="PRINTS" id="PR00714">
    <property type="entry name" value="MAN6PISMRASE"/>
</dbReference>
<evidence type="ECO:0000256" key="13">
    <source>
        <dbReference type="RuleBase" id="RU004189"/>
    </source>
</evidence>
<dbReference type="Pfam" id="PF20511">
    <property type="entry name" value="PMI_typeI_cat"/>
    <property type="match status" value="1"/>
</dbReference>
<evidence type="ECO:0000256" key="1">
    <source>
        <dbReference type="ARBA" id="ARBA00000757"/>
    </source>
</evidence>
<evidence type="ECO:0000259" key="16">
    <source>
        <dbReference type="Pfam" id="PF20511"/>
    </source>
</evidence>
<evidence type="ECO:0000256" key="11">
    <source>
        <dbReference type="PIRSR" id="PIRSR001480-2"/>
    </source>
</evidence>
<evidence type="ECO:0000313" key="17">
    <source>
        <dbReference type="EMBL" id="KAF5341003.1"/>
    </source>
</evidence>
<dbReference type="CDD" id="cd07011">
    <property type="entry name" value="cupin_PMI_type_I_N"/>
    <property type="match status" value="1"/>
</dbReference>
<comment type="function">
    <text evidence="2">Involved in the synthesis of the GDP-mannose and dolichol-phosphate-mannose required for a number of critical mannosyl transfer reactions.</text>
</comment>
<comment type="caution">
    <text evidence="17">The sequence shown here is derived from an EMBL/GenBank/DDBJ whole genome shotgun (WGS) entry which is preliminary data.</text>
</comment>
<dbReference type="InterPro" id="IPR046457">
    <property type="entry name" value="PMI_typeI_cat"/>
</dbReference>
<dbReference type="GO" id="GO:0005829">
    <property type="term" value="C:cytosol"/>
    <property type="evidence" value="ECO:0007669"/>
    <property type="project" value="TreeGrafter"/>
</dbReference>
<dbReference type="PANTHER" id="PTHR10309">
    <property type="entry name" value="MANNOSE-6-PHOSPHATE ISOMERASE"/>
    <property type="match status" value="1"/>
</dbReference>
<accession>A0A8H5CHR2</accession>
<proteinExistence type="inferred from homology"/>
<comment type="catalytic activity">
    <reaction evidence="1 12">
        <text>D-mannose 6-phosphate = D-fructose 6-phosphate</text>
        <dbReference type="Rhea" id="RHEA:12356"/>
        <dbReference type="ChEBI" id="CHEBI:58735"/>
        <dbReference type="ChEBI" id="CHEBI:61527"/>
        <dbReference type="EC" id="5.3.1.8"/>
    </reaction>
</comment>
<comment type="pathway">
    <text evidence="3 14">Nucleotide-sugar biosynthesis; GDP-alpha-D-mannose biosynthesis; alpha-D-mannose 1-phosphate from D-fructose 6-phosphate: step 1/2.</text>
</comment>
<evidence type="ECO:0000259" key="15">
    <source>
        <dbReference type="Pfam" id="PF01238"/>
    </source>
</evidence>
<dbReference type="PROSITE" id="PS00966">
    <property type="entry name" value="PMI_I_2"/>
    <property type="match status" value="1"/>
</dbReference>
<feature type="domain" description="Phosphomannose isomerase type I C-terminal" evidence="15">
    <location>
        <begin position="326"/>
        <end position="369"/>
    </location>
</feature>
<dbReference type="PIRSF" id="PIRSF001480">
    <property type="entry name" value="Mannose-6-phosphate_isomerase"/>
    <property type="match status" value="1"/>
</dbReference>
<dbReference type="InterPro" id="IPR046456">
    <property type="entry name" value="PMI_typeI_C"/>
</dbReference>
<dbReference type="GO" id="GO:0005975">
    <property type="term" value="P:carbohydrate metabolic process"/>
    <property type="evidence" value="ECO:0007669"/>
    <property type="project" value="InterPro"/>
</dbReference>
<sequence length="383" mass="41752">MAAPSASPRVFKVIPTIQQYDWGKVGREAKVAQFAEASQLPGFSVDEGAPYAELWMGTHSSSPSVVKDSGDLLSDHLREHQDLIGSQIIDKFEDAKNGNLPFLFKVLSIAKALSIQSHPDKETAKQLHAISPKIYKDPNHKPEMALALTDFEALCGFRPVNDIARNLRDTPELESIIPATILHDFYQLETQDTPKEKVALKNLFAAVMTTPTEKVHSAVEAIVQRYQREQIPTRSSTPLSSASTPIPTRHRHPAIFLGAGEPHAYISGEAIECMANSDNVIRAGLTPKLRDVPNLVLGLTYETGEGTRHHVSPDAFSTEEQEGAQSLLYDPPIEEFSVLRLDIPKGTSAAQRAVAGPSLAIVTAGEGTLAGDDERGLQKREIS</sequence>
<evidence type="ECO:0000256" key="8">
    <source>
        <dbReference type="ARBA" id="ARBA00022833"/>
    </source>
</evidence>
<evidence type="ECO:0000256" key="4">
    <source>
        <dbReference type="ARBA" id="ARBA00010772"/>
    </source>
</evidence>
<dbReference type="UniPathway" id="UPA00126">
    <property type="reaction ID" value="UER00423"/>
</dbReference>
<dbReference type="PROSITE" id="PS00965">
    <property type="entry name" value="PMI_I_1"/>
    <property type="match status" value="1"/>
</dbReference>
<dbReference type="GO" id="GO:0004476">
    <property type="term" value="F:mannose-6-phosphate isomerase activity"/>
    <property type="evidence" value="ECO:0007669"/>
    <property type="project" value="UniProtKB-EC"/>
</dbReference>
<dbReference type="InterPro" id="IPR016305">
    <property type="entry name" value="Mannose-6-P_Isomerase"/>
</dbReference>
<name>A0A8H5CHR2_9AGAR</name>
<dbReference type="AlphaFoldDB" id="A0A8H5CHR2"/>
<keyword evidence="8 11" id="KW-0862">Zinc</keyword>
<organism evidence="17 18">
    <name type="scientific">Ephemerocybe angulata</name>
    <dbReference type="NCBI Taxonomy" id="980116"/>
    <lineage>
        <taxon>Eukaryota</taxon>
        <taxon>Fungi</taxon>
        <taxon>Dikarya</taxon>
        <taxon>Basidiomycota</taxon>
        <taxon>Agaricomycotina</taxon>
        <taxon>Agaricomycetes</taxon>
        <taxon>Agaricomycetidae</taxon>
        <taxon>Agaricales</taxon>
        <taxon>Agaricineae</taxon>
        <taxon>Psathyrellaceae</taxon>
        <taxon>Ephemerocybe</taxon>
    </lineage>
</organism>
<evidence type="ECO:0000256" key="7">
    <source>
        <dbReference type="ARBA" id="ARBA00022723"/>
    </source>
</evidence>
<dbReference type="InterPro" id="IPR018050">
    <property type="entry name" value="Pmannose_isomerase-type1_CS"/>
</dbReference>
<dbReference type="Proteomes" id="UP000541558">
    <property type="component" value="Unassembled WGS sequence"/>
</dbReference>
<keyword evidence="18" id="KW-1185">Reference proteome</keyword>
<dbReference type="InterPro" id="IPR011051">
    <property type="entry name" value="RmlC_Cupin_sf"/>
</dbReference>
<feature type="binding site" evidence="11">
    <location>
        <position position="116"/>
    </location>
    <ligand>
        <name>Zn(2+)</name>
        <dbReference type="ChEBI" id="CHEBI:29105"/>
    </ligand>
</feature>
<dbReference type="EMBL" id="JAACJK010000002">
    <property type="protein sequence ID" value="KAF5341003.1"/>
    <property type="molecule type" value="Genomic_DNA"/>
</dbReference>
<evidence type="ECO:0000256" key="2">
    <source>
        <dbReference type="ARBA" id="ARBA00002564"/>
    </source>
</evidence>
<feature type="binding site" evidence="11">
    <location>
        <position position="118"/>
    </location>
    <ligand>
        <name>Zn(2+)</name>
        <dbReference type="ChEBI" id="CHEBI:29105"/>
    </ligand>
</feature>
<dbReference type="InterPro" id="IPR001250">
    <property type="entry name" value="Man6P_Isoase-1"/>
</dbReference>